<dbReference type="Proteomes" id="UP001458946">
    <property type="component" value="Unassembled WGS sequence"/>
</dbReference>
<keyword evidence="2" id="KW-1185">Reference proteome</keyword>
<evidence type="ECO:0000313" key="1">
    <source>
        <dbReference type="EMBL" id="GAA5500461.1"/>
    </source>
</evidence>
<sequence>MFFIDPPLPAGQTIDQVNPDLAFCYELAEHFRDRKIALSLEDHQLDYLGVDIGFTRRPDYFPYVSIQTADADFSVKTLGRGAGEVARNKGTEFALIVVYEDADQQLGYARLTDIKWNIRELMIQLSGGGHSFRYLDVQKIEMMGLTKQEAENEITENAPWGYRGQVIVFGSVEFK</sequence>
<gene>
    <name evidence="1" type="ORF">Dxin01_00182</name>
</gene>
<organism evidence="1 2">
    <name type="scientific">Deinococcus xinjiangensis</name>
    <dbReference type="NCBI Taxonomy" id="457454"/>
    <lineage>
        <taxon>Bacteria</taxon>
        <taxon>Thermotogati</taxon>
        <taxon>Deinococcota</taxon>
        <taxon>Deinococci</taxon>
        <taxon>Deinococcales</taxon>
        <taxon>Deinococcaceae</taxon>
        <taxon>Deinococcus</taxon>
    </lineage>
</organism>
<reference evidence="1 2" key="1">
    <citation type="submission" date="2024-02" db="EMBL/GenBank/DDBJ databases">
        <title>Deinococcus xinjiangensis NBRC 107630.</title>
        <authorList>
            <person name="Ichikawa N."/>
            <person name="Katano-Makiyama Y."/>
            <person name="Hidaka K."/>
        </authorList>
    </citation>
    <scope>NUCLEOTIDE SEQUENCE [LARGE SCALE GENOMIC DNA]</scope>
    <source>
        <strain evidence="1 2">NBRC 107630</strain>
    </source>
</reference>
<evidence type="ECO:0000313" key="2">
    <source>
        <dbReference type="Proteomes" id="UP001458946"/>
    </source>
</evidence>
<dbReference type="RefSeq" id="WP_353540446.1">
    <property type="nucleotide sequence ID" value="NZ_BAABRN010000001.1"/>
</dbReference>
<protein>
    <submittedName>
        <fullName evidence="1">Uncharacterized protein</fullName>
    </submittedName>
</protein>
<accession>A0ABP9V5D2</accession>
<comment type="caution">
    <text evidence="1">The sequence shown here is derived from an EMBL/GenBank/DDBJ whole genome shotgun (WGS) entry which is preliminary data.</text>
</comment>
<proteinExistence type="predicted"/>
<name>A0ABP9V5D2_9DEIO</name>
<dbReference type="EMBL" id="BAABRN010000001">
    <property type="protein sequence ID" value="GAA5500461.1"/>
    <property type="molecule type" value="Genomic_DNA"/>
</dbReference>